<comment type="caution">
    <text evidence="7">The sequence shown here is derived from an EMBL/GenBank/DDBJ whole genome shotgun (WGS) entry which is preliminary data.</text>
</comment>
<keyword evidence="2" id="KW-0328">Glycosyltransferase</keyword>
<evidence type="ECO:0000313" key="7">
    <source>
        <dbReference type="EMBL" id="CAH8332276.1"/>
    </source>
</evidence>
<dbReference type="GO" id="GO:0016020">
    <property type="term" value="C:membrane"/>
    <property type="evidence" value="ECO:0007669"/>
    <property type="project" value="UniProtKB-SubCell"/>
</dbReference>
<protein>
    <recommendedName>
        <fullName evidence="9">Core-2/I-branching beta-1,6-N-acetylglucosaminyltransferase family protein</fullName>
    </recommendedName>
</protein>
<evidence type="ECO:0000313" key="8">
    <source>
        <dbReference type="Proteomes" id="UP001642260"/>
    </source>
</evidence>
<dbReference type="PANTHER" id="PTHR31042">
    <property type="entry name" value="CORE-2/I-BRANCHING BETA-1,6-N-ACETYLGLUCOSAMINYLTRANSFERASE FAMILY PROTEIN-RELATED"/>
    <property type="match status" value="1"/>
</dbReference>
<keyword evidence="8" id="KW-1185">Reference proteome</keyword>
<evidence type="ECO:0000256" key="1">
    <source>
        <dbReference type="ARBA" id="ARBA00004606"/>
    </source>
</evidence>
<sequence>MVEAQKNSYQGPPRHHHTSLKKPLWLVLTVSVLSMILICTHMSPKHIKTSSKTLSSAWLPVHVRKLSDEEIAVRAVVRDILKTPPFITQNPKIAFLFLTPGTLPFEKLWDKFFTGHEGKFSIYVHPSKERPLHISSHFNDREIHSDEVTWGRISMVDAEKRLLVSALEDPDNQHFVLLSESCIPLHTFDYTYRYLIHSNVSFIESFVDPGPHGTGRHMTYMLPEIAREDFRKGAQWFTMKRQHAVIVMADSLYYSKFREYCGPGIEDDKNCIADEHYLPTFFNMIDPMGISNWSVTYVDWSERRWHPKTHTANDISLEFMDNVTTEAMSTHVTSVGEDGDELHWPCKWNGITRPCYLFARKFHPDALDTLLNLFPNYTSTAV</sequence>
<feature type="transmembrane region" description="Helical" evidence="6">
    <location>
        <begin position="24"/>
        <end position="43"/>
    </location>
</feature>
<accession>A0ABC8JMX5</accession>
<dbReference type="InterPro" id="IPR044174">
    <property type="entry name" value="BC10-like"/>
</dbReference>
<evidence type="ECO:0000256" key="4">
    <source>
        <dbReference type="ARBA" id="ARBA00023136"/>
    </source>
</evidence>
<keyword evidence="3" id="KW-0808">Transferase</keyword>
<evidence type="ECO:0008006" key="9">
    <source>
        <dbReference type="Google" id="ProtNLM"/>
    </source>
</evidence>
<name>A0ABC8JMX5_ERUVS</name>
<dbReference type="EMBL" id="CAKOAT010119265">
    <property type="protein sequence ID" value="CAH8332276.1"/>
    <property type="molecule type" value="Genomic_DNA"/>
</dbReference>
<proteinExistence type="predicted"/>
<evidence type="ECO:0000256" key="2">
    <source>
        <dbReference type="ARBA" id="ARBA00022676"/>
    </source>
</evidence>
<keyword evidence="4 6" id="KW-0472">Membrane</keyword>
<dbReference type="PANTHER" id="PTHR31042:SF119">
    <property type="entry name" value="BNAC06G41260D PROTEIN"/>
    <property type="match status" value="1"/>
</dbReference>
<dbReference type="InterPro" id="IPR003406">
    <property type="entry name" value="Glyco_trans_14"/>
</dbReference>
<reference evidence="7 8" key="1">
    <citation type="submission" date="2022-03" db="EMBL/GenBank/DDBJ databases">
        <authorList>
            <person name="Macdonald S."/>
            <person name="Ahmed S."/>
            <person name="Newling K."/>
        </authorList>
    </citation>
    <scope>NUCLEOTIDE SEQUENCE [LARGE SCALE GENOMIC DNA]</scope>
</reference>
<keyword evidence="5" id="KW-0325">Glycoprotein</keyword>
<comment type="subcellular location">
    <subcellularLocation>
        <location evidence="1">Membrane</location>
        <topology evidence="1">Single-pass type II membrane protein</topology>
    </subcellularLocation>
</comment>
<dbReference type="AlphaFoldDB" id="A0ABC8JMX5"/>
<dbReference type="Proteomes" id="UP001642260">
    <property type="component" value="Unassembled WGS sequence"/>
</dbReference>
<keyword evidence="6" id="KW-0812">Transmembrane</keyword>
<gene>
    <name evidence="7" type="ORF">ERUC_LOCUS12573</name>
</gene>
<evidence type="ECO:0000256" key="6">
    <source>
        <dbReference type="SAM" id="Phobius"/>
    </source>
</evidence>
<dbReference type="Pfam" id="PF02485">
    <property type="entry name" value="Branch"/>
    <property type="match status" value="1"/>
</dbReference>
<evidence type="ECO:0000256" key="3">
    <source>
        <dbReference type="ARBA" id="ARBA00022679"/>
    </source>
</evidence>
<evidence type="ECO:0000256" key="5">
    <source>
        <dbReference type="ARBA" id="ARBA00023180"/>
    </source>
</evidence>
<keyword evidence="6" id="KW-1133">Transmembrane helix</keyword>
<dbReference type="GO" id="GO:0016757">
    <property type="term" value="F:glycosyltransferase activity"/>
    <property type="evidence" value="ECO:0007669"/>
    <property type="project" value="UniProtKB-KW"/>
</dbReference>
<organism evidence="7 8">
    <name type="scientific">Eruca vesicaria subsp. sativa</name>
    <name type="common">Garden rocket</name>
    <name type="synonym">Eruca sativa</name>
    <dbReference type="NCBI Taxonomy" id="29727"/>
    <lineage>
        <taxon>Eukaryota</taxon>
        <taxon>Viridiplantae</taxon>
        <taxon>Streptophyta</taxon>
        <taxon>Embryophyta</taxon>
        <taxon>Tracheophyta</taxon>
        <taxon>Spermatophyta</taxon>
        <taxon>Magnoliopsida</taxon>
        <taxon>eudicotyledons</taxon>
        <taxon>Gunneridae</taxon>
        <taxon>Pentapetalae</taxon>
        <taxon>rosids</taxon>
        <taxon>malvids</taxon>
        <taxon>Brassicales</taxon>
        <taxon>Brassicaceae</taxon>
        <taxon>Brassiceae</taxon>
        <taxon>Eruca</taxon>
    </lineage>
</organism>